<dbReference type="PROSITE" id="PS00463">
    <property type="entry name" value="ZN2_CY6_FUNGAL_1"/>
    <property type="match status" value="1"/>
</dbReference>
<keyword evidence="1" id="KW-0539">Nucleus</keyword>
<dbReference type="InterPro" id="IPR001138">
    <property type="entry name" value="Zn2Cys6_DnaBD"/>
</dbReference>
<dbReference type="Proteomes" id="UP000756346">
    <property type="component" value="Unassembled WGS sequence"/>
</dbReference>
<feature type="compositionally biased region" description="Low complexity" evidence="2">
    <location>
        <begin position="1"/>
        <end position="14"/>
    </location>
</feature>
<evidence type="ECO:0000313" key="4">
    <source>
        <dbReference type="EMBL" id="KAH7033290.1"/>
    </source>
</evidence>
<organism evidence="4 5">
    <name type="scientific">Microdochium trichocladiopsis</name>
    <dbReference type="NCBI Taxonomy" id="1682393"/>
    <lineage>
        <taxon>Eukaryota</taxon>
        <taxon>Fungi</taxon>
        <taxon>Dikarya</taxon>
        <taxon>Ascomycota</taxon>
        <taxon>Pezizomycotina</taxon>
        <taxon>Sordariomycetes</taxon>
        <taxon>Xylariomycetidae</taxon>
        <taxon>Xylariales</taxon>
        <taxon>Microdochiaceae</taxon>
        <taxon>Microdochium</taxon>
    </lineage>
</organism>
<dbReference type="OrthoDB" id="648861at2759"/>
<reference evidence="4" key="1">
    <citation type="journal article" date="2021" name="Nat. Commun.">
        <title>Genetic determinants of endophytism in the Arabidopsis root mycobiome.</title>
        <authorList>
            <person name="Mesny F."/>
            <person name="Miyauchi S."/>
            <person name="Thiergart T."/>
            <person name="Pickel B."/>
            <person name="Atanasova L."/>
            <person name="Karlsson M."/>
            <person name="Huettel B."/>
            <person name="Barry K.W."/>
            <person name="Haridas S."/>
            <person name="Chen C."/>
            <person name="Bauer D."/>
            <person name="Andreopoulos W."/>
            <person name="Pangilinan J."/>
            <person name="LaButti K."/>
            <person name="Riley R."/>
            <person name="Lipzen A."/>
            <person name="Clum A."/>
            <person name="Drula E."/>
            <person name="Henrissat B."/>
            <person name="Kohler A."/>
            <person name="Grigoriev I.V."/>
            <person name="Martin F.M."/>
            <person name="Hacquard S."/>
        </authorList>
    </citation>
    <scope>NUCLEOTIDE SEQUENCE</scope>
    <source>
        <strain evidence="4">MPI-CAGE-CH-0230</strain>
    </source>
</reference>
<evidence type="ECO:0000256" key="1">
    <source>
        <dbReference type="ARBA" id="ARBA00023242"/>
    </source>
</evidence>
<dbReference type="PANTHER" id="PTHR47657:SF14">
    <property type="entry name" value="ZN(2)-C6 FUNGAL-TYPE DOMAIN-CONTAINING PROTEIN"/>
    <property type="match status" value="1"/>
</dbReference>
<sequence length="460" mass="51742">MEDTQPQQEQQPPQRRGPRLYHKKSRFGCERCKQRRVKCDEAKPKCTQCAKHMVSCVYPAVSTTSGAASTKSEPSPPSAVSGSGKLAHIANWHSVVTLSPPEESGMSKSYPSPSLSQPTPDSHAASEPEADGDMPETRERRLLELALLLNQQQRMKEPIPTPEVGALQKLWQEQVPSMAIAEDGALHRIYMAHSALDIALRSDDPKEREKYFQYQSQYLDAGLRLFKRDFESLGPGNADRVCLTGLKILAHVMAQVQTVPVDPWEPPLVWMGLGKRTYGALRAARDLLDENSRMRAFVDSPPSVRDGAQMIQADYSALAWLLEPPSVSGHAELANDHELEDPEVFAAYTQALSYTCCIQLAINRRDPEYGIIRLLGAFSCWCHHRFIALLSERKPRAMVVMAHFMALWLDYESVWLIGKAGERQINGIYAALPPEWRPKVEVLLPRLNQMRVRREVWGVI</sequence>
<dbReference type="GeneID" id="70177369"/>
<name>A0A9P8Y9K6_9PEZI</name>
<comment type="caution">
    <text evidence="4">The sequence shown here is derived from an EMBL/GenBank/DDBJ whole genome shotgun (WGS) entry which is preliminary data.</text>
</comment>
<dbReference type="RefSeq" id="XP_046014122.1">
    <property type="nucleotide sequence ID" value="XM_046147823.1"/>
</dbReference>
<dbReference type="InterPro" id="IPR052400">
    <property type="entry name" value="Zn2-C6_fungal_TF"/>
</dbReference>
<evidence type="ECO:0000313" key="5">
    <source>
        <dbReference type="Proteomes" id="UP000756346"/>
    </source>
</evidence>
<feature type="compositionally biased region" description="Polar residues" evidence="2">
    <location>
        <begin position="106"/>
        <end position="120"/>
    </location>
</feature>
<dbReference type="CDD" id="cd00067">
    <property type="entry name" value="GAL4"/>
    <property type="match status" value="1"/>
</dbReference>
<keyword evidence="5" id="KW-1185">Reference proteome</keyword>
<dbReference type="InterPro" id="IPR036864">
    <property type="entry name" value="Zn2-C6_fun-type_DNA-bd_sf"/>
</dbReference>
<feature type="domain" description="Zn(2)-C6 fungal-type" evidence="3">
    <location>
        <begin position="28"/>
        <end position="58"/>
    </location>
</feature>
<dbReference type="AlphaFoldDB" id="A0A9P8Y9K6"/>
<dbReference type="Pfam" id="PF00172">
    <property type="entry name" value="Zn_clus"/>
    <property type="match status" value="1"/>
</dbReference>
<proteinExistence type="predicted"/>
<dbReference type="PROSITE" id="PS50048">
    <property type="entry name" value="ZN2_CY6_FUNGAL_2"/>
    <property type="match status" value="1"/>
</dbReference>
<accession>A0A9P8Y9K6</accession>
<protein>
    <recommendedName>
        <fullName evidence="3">Zn(2)-C6 fungal-type domain-containing protein</fullName>
    </recommendedName>
</protein>
<feature type="region of interest" description="Disordered" evidence="2">
    <location>
        <begin position="98"/>
        <end position="136"/>
    </location>
</feature>
<dbReference type="SMART" id="SM00066">
    <property type="entry name" value="GAL4"/>
    <property type="match status" value="1"/>
</dbReference>
<evidence type="ECO:0000256" key="2">
    <source>
        <dbReference type="SAM" id="MobiDB-lite"/>
    </source>
</evidence>
<dbReference type="GO" id="GO:0000981">
    <property type="term" value="F:DNA-binding transcription factor activity, RNA polymerase II-specific"/>
    <property type="evidence" value="ECO:0007669"/>
    <property type="project" value="InterPro"/>
</dbReference>
<feature type="compositionally biased region" description="Polar residues" evidence="2">
    <location>
        <begin position="65"/>
        <end position="81"/>
    </location>
</feature>
<evidence type="ECO:0000259" key="3">
    <source>
        <dbReference type="PROSITE" id="PS50048"/>
    </source>
</evidence>
<dbReference type="PANTHER" id="PTHR47657">
    <property type="entry name" value="STEROL REGULATORY ELEMENT-BINDING PROTEIN ECM22"/>
    <property type="match status" value="1"/>
</dbReference>
<dbReference type="Gene3D" id="4.10.240.10">
    <property type="entry name" value="Zn(2)-C6 fungal-type DNA-binding domain"/>
    <property type="match status" value="1"/>
</dbReference>
<feature type="region of interest" description="Disordered" evidence="2">
    <location>
        <begin position="65"/>
        <end position="84"/>
    </location>
</feature>
<dbReference type="EMBL" id="JAGTJQ010000004">
    <property type="protein sequence ID" value="KAH7033290.1"/>
    <property type="molecule type" value="Genomic_DNA"/>
</dbReference>
<feature type="region of interest" description="Disordered" evidence="2">
    <location>
        <begin position="1"/>
        <end position="24"/>
    </location>
</feature>
<gene>
    <name evidence="4" type="ORF">B0I36DRAFT_107159</name>
</gene>
<dbReference type="SUPFAM" id="SSF57701">
    <property type="entry name" value="Zn2/Cys6 DNA-binding domain"/>
    <property type="match status" value="1"/>
</dbReference>
<dbReference type="GO" id="GO:0008270">
    <property type="term" value="F:zinc ion binding"/>
    <property type="evidence" value="ECO:0007669"/>
    <property type="project" value="InterPro"/>
</dbReference>